<feature type="non-terminal residue" evidence="1">
    <location>
        <position position="81"/>
    </location>
</feature>
<protein>
    <submittedName>
        <fullName evidence="1">Uncharacterized protein</fullName>
    </submittedName>
</protein>
<proteinExistence type="predicted"/>
<dbReference type="OrthoDB" id="3263571at2759"/>
<organism evidence="1 2">
    <name type="scientific">Puccinia sorghi</name>
    <dbReference type="NCBI Taxonomy" id="27349"/>
    <lineage>
        <taxon>Eukaryota</taxon>
        <taxon>Fungi</taxon>
        <taxon>Dikarya</taxon>
        <taxon>Basidiomycota</taxon>
        <taxon>Pucciniomycotina</taxon>
        <taxon>Pucciniomycetes</taxon>
        <taxon>Pucciniales</taxon>
        <taxon>Pucciniaceae</taxon>
        <taxon>Puccinia</taxon>
    </lineage>
</organism>
<keyword evidence="2" id="KW-1185">Reference proteome</keyword>
<dbReference type="EMBL" id="LAVV01007100">
    <property type="protein sequence ID" value="KNZ57117.1"/>
    <property type="molecule type" value="Genomic_DNA"/>
</dbReference>
<sequence length="81" mass="8765">MTGKQNSAPTQPNPAPAPASNLMVIAKPQLFDGTRGTAAKVFIGQIGLHAVTYPKRFPTNTSKVVFSVLFMRDYTATWSQP</sequence>
<dbReference type="AlphaFoldDB" id="A0A0L6V986"/>
<name>A0A0L6V986_9BASI</name>
<reference evidence="1 2" key="1">
    <citation type="submission" date="2015-08" db="EMBL/GenBank/DDBJ databases">
        <title>Next Generation Sequencing and Analysis of the Genome of Puccinia sorghi L Schw, the Causal Agent of Maize Common Rust.</title>
        <authorList>
            <person name="Rochi L."/>
            <person name="Burguener G."/>
            <person name="Darino M."/>
            <person name="Turjanski A."/>
            <person name="Kreff E."/>
            <person name="Dieguez M.J."/>
            <person name="Sacco F."/>
        </authorList>
    </citation>
    <scope>NUCLEOTIDE SEQUENCE [LARGE SCALE GENOMIC DNA]</scope>
    <source>
        <strain evidence="1 2">RO10H11247</strain>
    </source>
</reference>
<dbReference type="Proteomes" id="UP000037035">
    <property type="component" value="Unassembled WGS sequence"/>
</dbReference>
<gene>
    <name evidence="1" type="ORF">VP01_2237g4</name>
</gene>
<comment type="caution">
    <text evidence="1">The sequence shown here is derived from an EMBL/GenBank/DDBJ whole genome shotgun (WGS) entry which is preliminary data.</text>
</comment>
<dbReference type="VEuPathDB" id="FungiDB:VP01_2237g4"/>
<evidence type="ECO:0000313" key="2">
    <source>
        <dbReference type="Proteomes" id="UP000037035"/>
    </source>
</evidence>
<accession>A0A0L6V986</accession>
<evidence type="ECO:0000313" key="1">
    <source>
        <dbReference type="EMBL" id="KNZ57117.1"/>
    </source>
</evidence>